<keyword evidence="2" id="KW-1185">Reference proteome</keyword>
<dbReference type="PANTHER" id="PTHR46579">
    <property type="entry name" value="F5/8 TYPE C DOMAIN-CONTAINING PROTEIN-RELATED"/>
    <property type="match status" value="1"/>
</dbReference>
<name>A0A8J2ECD4_COTCN</name>
<comment type="caution">
    <text evidence="1">The sequence shown here is derived from an EMBL/GenBank/DDBJ whole genome shotgun (WGS) entry which is preliminary data.</text>
</comment>
<dbReference type="AlphaFoldDB" id="A0A8J2ECD4"/>
<dbReference type="Pfam" id="PF02992">
    <property type="entry name" value="Transposase_21"/>
    <property type="match status" value="1"/>
</dbReference>
<dbReference type="EMBL" id="CAJNRD030001116">
    <property type="protein sequence ID" value="CAG5075356.1"/>
    <property type="molecule type" value="Genomic_DNA"/>
</dbReference>
<organism evidence="1 2">
    <name type="scientific">Cotesia congregata</name>
    <name type="common">Parasitoid wasp</name>
    <name type="synonym">Apanteles congregatus</name>
    <dbReference type="NCBI Taxonomy" id="51543"/>
    <lineage>
        <taxon>Eukaryota</taxon>
        <taxon>Metazoa</taxon>
        <taxon>Ecdysozoa</taxon>
        <taxon>Arthropoda</taxon>
        <taxon>Hexapoda</taxon>
        <taxon>Insecta</taxon>
        <taxon>Pterygota</taxon>
        <taxon>Neoptera</taxon>
        <taxon>Endopterygota</taxon>
        <taxon>Hymenoptera</taxon>
        <taxon>Apocrita</taxon>
        <taxon>Ichneumonoidea</taxon>
        <taxon>Braconidae</taxon>
        <taxon>Microgastrinae</taxon>
        <taxon>Cotesia</taxon>
    </lineage>
</organism>
<evidence type="ECO:0000313" key="2">
    <source>
        <dbReference type="Proteomes" id="UP000786811"/>
    </source>
</evidence>
<evidence type="ECO:0000313" key="1">
    <source>
        <dbReference type="EMBL" id="CAG5075356.1"/>
    </source>
</evidence>
<proteinExistence type="predicted"/>
<protein>
    <submittedName>
        <fullName evidence="1">Uncharacterized protein</fullName>
    </submittedName>
</protein>
<dbReference type="InterPro" id="IPR004242">
    <property type="entry name" value="Transposase_21"/>
</dbReference>
<dbReference type="OrthoDB" id="8194903at2759"/>
<dbReference type="PANTHER" id="PTHR46579:SF1">
    <property type="entry name" value="F5_8 TYPE C DOMAIN-CONTAINING PROTEIN"/>
    <property type="match status" value="1"/>
</dbReference>
<accession>A0A8J2ECD4</accession>
<gene>
    <name evidence="1" type="ORF">HICCMSTLAB_LOCUS1510</name>
</gene>
<dbReference type="Proteomes" id="UP000786811">
    <property type="component" value="Unassembled WGS sequence"/>
</dbReference>
<reference evidence="1" key="1">
    <citation type="submission" date="2021-04" db="EMBL/GenBank/DDBJ databases">
        <authorList>
            <person name="Chebbi M.A.C M."/>
        </authorList>
    </citation>
    <scope>NUCLEOTIDE SEQUENCE</scope>
</reference>
<sequence>MPNNPLSEKYNFTYTFNTDGCQPSRSSKLSIWPIFACINELPSKLQSEHMIMTGLWVSKKEPDMMIFLQPFVDQANKLSDEGVEWKLGDQLINSKFIPLCAVTDSVARCKILNMKQYNGTYGCTFCEHQTERVDNNRKFPISTYVPKLRTDESIKSCMVKAGESKYGKDIIGVWGPSPLMNLKYFDLVDGMSPDYMHAILLGVIKQHTEILLSSFGEEYYVGNPNQLEVINTQLLDFKHPSCITRSPRPLSERDMWKATEWRSWLLFYSLICLREILPQKYLDHLALLVEAVRILLSGKIEINDLQIAETLIIKYVALYQEYFGKKAMTYNIHLLLHMARSVLNLGPLKCHNTFIFESENHFLLKLQKSPNHISVQIARRYLFQKSLLSFKNNINLSEDFHKFCEKNLTGRLKNSFKVDNCVLIGKGKNHVLSSQEREILNRSDRCKCYDRFIYKGTRYTSKMYRFCKKKNDYIVLFKNGKVGIIQNICYFDSISGEEKIYVFYIEVVLLKKYFYSSGNVTVHHIDECLISDKLNCCEVEMISEPCMI</sequence>